<evidence type="ECO:0000256" key="1">
    <source>
        <dbReference type="SAM" id="Phobius"/>
    </source>
</evidence>
<dbReference type="EMBL" id="JABBWD010000117">
    <property type="protein sequence ID" value="KAG1764892.1"/>
    <property type="molecule type" value="Genomic_DNA"/>
</dbReference>
<protein>
    <recommendedName>
        <fullName evidence="2">DUF6533 domain-containing protein</fullName>
    </recommendedName>
</protein>
<reference evidence="3" key="1">
    <citation type="journal article" date="2020" name="New Phytol.">
        <title>Comparative genomics reveals dynamic genome evolution in host specialist ectomycorrhizal fungi.</title>
        <authorList>
            <person name="Lofgren L.A."/>
            <person name="Nguyen N.H."/>
            <person name="Vilgalys R."/>
            <person name="Ruytinx J."/>
            <person name="Liao H.L."/>
            <person name="Branco S."/>
            <person name="Kuo A."/>
            <person name="LaButti K."/>
            <person name="Lipzen A."/>
            <person name="Andreopoulos W."/>
            <person name="Pangilinan J."/>
            <person name="Riley R."/>
            <person name="Hundley H."/>
            <person name="Na H."/>
            <person name="Barry K."/>
            <person name="Grigoriev I.V."/>
            <person name="Stajich J.E."/>
            <person name="Kennedy P.G."/>
        </authorList>
    </citation>
    <scope>NUCLEOTIDE SEQUENCE</scope>
    <source>
        <strain evidence="3">DOB743</strain>
    </source>
</reference>
<dbReference type="AlphaFoldDB" id="A0A9P6ZG92"/>
<gene>
    <name evidence="3" type="ORF">EV702DRAFT_1204817</name>
</gene>
<proteinExistence type="predicted"/>
<feature type="transmembrane region" description="Helical" evidence="1">
    <location>
        <begin position="50"/>
        <end position="67"/>
    </location>
</feature>
<keyword evidence="1" id="KW-0812">Transmembrane</keyword>
<dbReference type="Pfam" id="PF20151">
    <property type="entry name" value="DUF6533"/>
    <property type="match status" value="1"/>
</dbReference>
<evidence type="ECO:0000313" key="4">
    <source>
        <dbReference type="Proteomes" id="UP000714275"/>
    </source>
</evidence>
<comment type="caution">
    <text evidence="3">The sequence shown here is derived from an EMBL/GenBank/DDBJ whole genome shotgun (WGS) entry which is preliminary data.</text>
</comment>
<evidence type="ECO:0000313" key="3">
    <source>
        <dbReference type="EMBL" id="KAG1764892.1"/>
    </source>
</evidence>
<keyword evidence="1" id="KW-1133">Transmembrane helix</keyword>
<dbReference type="Proteomes" id="UP000714275">
    <property type="component" value="Unassembled WGS sequence"/>
</dbReference>
<sequence length="120" mass="13625">MPHPDMTTVLNDPAYFPFIGGASLIRYFVVVSSSAVVYDWALTFGHEFELVWVLPLFFLLAFIFQTSSFGNRFPMLAPLSESRRGGYITYLALSAQVNGQATIVHFRIAVWALYHQEKNE</sequence>
<organism evidence="3 4">
    <name type="scientific">Suillus placidus</name>
    <dbReference type="NCBI Taxonomy" id="48579"/>
    <lineage>
        <taxon>Eukaryota</taxon>
        <taxon>Fungi</taxon>
        <taxon>Dikarya</taxon>
        <taxon>Basidiomycota</taxon>
        <taxon>Agaricomycotina</taxon>
        <taxon>Agaricomycetes</taxon>
        <taxon>Agaricomycetidae</taxon>
        <taxon>Boletales</taxon>
        <taxon>Suillineae</taxon>
        <taxon>Suillaceae</taxon>
        <taxon>Suillus</taxon>
    </lineage>
</organism>
<dbReference type="InterPro" id="IPR045340">
    <property type="entry name" value="DUF6533"/>
</dbReference>
<evidence type="ECO:0000259" key="2">
    <source>
        <dbReference type="Pfam" id="PF20151"/>
    </source>
</evidence>
<feature type="domain" description="DUF6533" evidence="2">
    <location>
        <begin position="27"/>
        <end position="64"/>
    </location>
</feature>
<keyword evidence="1" id="KW-0472">Membrane</keyword>
<accession>A0A9P6ZG92</accession>
<name>A0A9P6ZG92_9AGAM</name>
<feature type="transmembrane region" description="Helical" evidence="1">
    <location>
        <begin position="15"/>
        <end position="38"/>
    </location>
</feature>
<keyword evidence="4" id="KW-1185">Reference proteome</keyword>